<evidence type="ECO:0000313" key="2">
    <source>
        <dbReference type="EMBL" id="QDS97517.1"/>
    </source>
</evidence>
<dbReference type="EMBL" id="CP036263">
    <property type="protein sequence ID" value="QDS97517.1"/>
    <property type="molecule type" value="Genomic_DNA"/>
</dbReference>
<accession>A0A517MRW0</accession>
<keyword evidence="1" id="KW-0812">Transmembrane</keyword>
<evidence type="ECO:0000313" key="3">
    <source>
        <dbReference type="Proteomes" id="UP000319852"/>
    </source>
</evidence>
<feature type="transmembrane region" description="Helical" evidence="1">
    <location>
        <begin position="62"/>
        <end position="80"/>
    </location>
</feature>
<feature type="transmembrane region" description="Helical" evidence="1">
    <location>
        <begin position="86"/>
        <end position="105"/>
    </location>
</feature>
<keyword evidence="3" id="KW-1185">Reference proteome</keyword>
<dbReference type="RefSeq" id="WP_145057962.1">
    <property type="nucleotide sequence ID" value="NZ_CP036263.1"/>
</dbReference>
<evidence type="ECO:0000256" key="1">
    <source>
        <dbReference type="SAM" id="Phobius"/>
    </source>
</evidence>
<name>A0A517MRW0_9BACT</name>
<proteinExistence type="predicted"/>
<organism evidence="2 3">
    <name type="scientific">Adhaeretor mobilis</name>
    <dbReference type="NCBI Taxonomy" id="1930276"/>
    <lineage>
        <taxon>Bacteria</taxon>
        <taxon>Pseudomonadati</taxon>
        <taxon>Planctomycetota</taxon>
        <taxon>Planctomycetia</taxon>
        <taxon>Pirellulales</taxon>
        <taxon>Lacipirellulaceae</taxon>
        <taxon>Adhaeretor</taxon>
    </lineage>
</organism>
<protein>
    <submittedName>
        <fullName evidence="2">Uncharacterized protein</fullName>
    </submittedName>
</protein>
<sequence length="138" mass="15335">MSLLTITLLGLPLLAISGATLFGYGLLALSAGLLAAHWQAWRDAGPQREEFHARQLNRRSQGSALIGVVGLAMVMFEQIPRRPWPIAIYSACMVVATGLIFYLGFADMMANRQREHEKRIDELADSLKEHLDKQVSED</sequence>
<reference evidence="2 3" key="1">
    <citation type="submission" date="2019-02" db="EMBL/GenBank/DDBJ databases">
        <title>Deep-cultivation of Planctomycetes and their phenomic and genomic characterization uncovers novel biology.</title>
        <authorList>
            <person name="Wiegand S."/>
            <person name="Jogler M."/>
            <person name="Boedeker C."/>
            <person name="Pinto D."/>
            <person name="Vollmers J."/>
            <person name="Rivas-Marin E."/>
            <person name="Kohn T."/>
            <person name="Peeters S.H."/>
            <person name="Heuer A."/>
            <person name="Rast P."/>
            <person name="Oberbeckmann S."/>
            <person name="Bunk B."/>
            <person name="Jeske O."/>
            <person name="Meyerdierks A."/>
            <person name="Storesund J.E."/>
            <person name="Kallscheuer N."/>
            <person name="Luecker S."/>
            <person name="Lage O.M."/>
            <person name="Pohl T."/>
            <person name="Merkel B.J."/>
            <person name="Hornburger P."/>
            <person name="Mueller R.-W."/>
            <person name="Bruemmer F."/>
            <person name="Labrenz M."/>
            <person name="Spormann A.M."/>
            <person name="Op den Camp H."/>
            <person name="Overmann J."/>
            <person name="Amann R."/>
            <person name="Jetten M.S.M."/>
            <person name="Mascher T."/>
            <person name="Medema M.H."/>
            <person name="Devos D.P."/>
            <person name="Kaster A.-K."/>
            <person name="Ovreas L."/>
            <person name="Rohde M."/>
            <person name="Galperin M.Y."/>
            <person name="Jogler C."/>
        </authorList>
    </citation>
    <scope>NUCLEOTIDE SEQUENCE [LARGE SCALE GENOMIC DNA]</scope>
    <source>
        <strain evidence="2 3">HG15A2</strain>
    </source>
</reference>
<dbReference type="Proteomes" id="UP000319852">
    <property type="component" value="Chromosome"/>
</dbReference>
<dbReference type="KEGG" id="amob:HG15A2_07800"/>
<gene>
    <name evidence="2" type="ORF">HG15A2_07800</name>
</gene>
<keyword evidence="1" id="KW-0472">Membrane</keyword>
<keyword evidence="1" id="KW-1133">Transmembrane helix</keyword>
<dbReference type="AlphaFoldDB" id="A0A517MRW0"/>